<organism evidence="3 4">
    <name type="scientific">Ureibacillus terrenus</name>
    <dbReference type="NCBI Taxonomy" id="118246"/>
    <lineage>
        <taxon>Bacteria</taxon>
        <taxon>Bacillati</taxon>
        <taxon>Bacillota</taxon>
        <taxon>Bacilli</taxon>
        <taxon>Bacillales</taxon>
        <taxon>Caryophanaceae</taxon>
        <taxon>Ureibacillus</taxon>
    </lineage>
</organism>
<sequence>MMLFGATVGNVGDVLAAIFLLGFIIIMIMIGALLLNMYKKNKKRLEELIMLEKQQNIILKNRADDINERLSRIERLLKEKN</sequence>
<evidence type="ECO:0000256" key="2">
    <source>
        <dbReference type="SAM" id="Phobius"/>
    </source>
</evidence>
<keyword evidence="2" id="KW-0472">Membrane</keyword>
<keyword evidence="2" id="KW-1133">Transmembrane helix</keyword>
<evidence type="ECO:0000256" key="1">
    <source>
        <dbReference type="SAM" id="Coils"/>
    </source>
</evidence>
<reference evidence="3 4" key="1">
    <citation type="submission" date="2019-06" db="EMBL/GenBank/DDBJ databases">
        <title>Genome sequence of Ureibacillus terrenus.</title>
        <authorList>
            <person name="Maclea K.S."/>
            <person name="Simoes M."/>
        </authorList>
    </citation>
    <scope>NUCLEOTIDE SEQUENCE [LARGE SCALE GENOMIC DNA]</scope>
    <source>
        <strain evidence="3 4">ATCC BAA-384</strain>
    </source>
</reference>
<feature type="coiled-coil region" evidence="1">
    <location>
        <begin position="35"/>
        <end position="76"/>
    </location>
</feature>
<evidence type="ECO:0000313" key="3">
    <source>
        <dbReference type="EMBL" id="TQE91256.1"/>
    </source>
</evidence>
<dbReference type="AlphaFoldDB" id="A0A540V3E0"/>
<name>A0A540V3E0_9BACL</name>
<dbReference type="Proteomes" id="UP000315753">
    <property type="component" value="Unassembled WGS sequence"/>
</dbReference>
<gene>
    <name evidence="3" type="ORF">FKZ59_06335</name>
</gene>
<keyword evidence="2" id="KW-0812">Transmembrane</keyword>
<accession>A0A540V3E0</accession>
<proteinExistence type="predicted"/>
<comment type="caution">
    <text evidence="3">The sequence shown here is derived from an EMBL/GenBank/DDBJ whole genome shotgun (WGS) entry which is preliminary data.</text>
</comment>
<keyword evidence="1" id="KW-0175">Coiled coil</keyword>
<dbReference type="EMBL" id="VIGD01000006">
    <property type="protein sequence ID" value="TQE91256.1"/>
    <property type="molecule type" value="Genomic_DNA"/>
</dbReference>
<evidence type="ECO:0000313" key="4">
    <source>
        <dbReference type="Proteomes" id="UP000315753"/>
    </source>
</evidence>
<dbReference type="RefSeq" id="WP_141601907.1">
    <property type="nucleotide sequence ID" value="NZ_JARMSC010000019.1"/>
</dbReference>
<feature type="transmembrane region" description="Helical" evidence="2">
    <location>
        <begin position="14"/>
        <end position="35"/>
    </location>
</feature>
<keyword evidence="4" id="KW-1185">Reference proteome</keyword>
<evidence type="ECO:0008006" key="5">
    <source>
        <dbReference type="Google" id="ProtNLM"/>
    </source>
</evidence>
<protein>
    <recommendedName>
        <fullName evidence="5">DUF4083 domain-containing protein</fullName>
    </recommendedName>
</protein>